<gene>
    <name evidence="2" type="ORF">EV189_2294</name>
</gene>
<evidence type="ECO:0000259" key="1">
    <source>
        <dbReference type="PROSITE" id="PS50800"/>
    </source>
</evidence>
<dbReference type="PROSITE" id="PS50800">
    <property type="entry name" value="SAP"/>
    <property type="match status" value="1"/>
</dbReference>
<proteinExistence type="predicted"/>
<reference evidence="2 3" key="1">
    <citation type="submission" date="2019-02" db="EMBL/GenBank/DDBJ databases">
        <title>Genomic Encyclopedia of Type Strains, Phase IV (KMG-IV): sequencing the most valuable type-strain genomes for metagenomic binning, comparative biology and taxonomic classification.</title>
        <authorList>
            <person name="Goeker M."/>
        </authorList>
    </citation>
    <scope>NUCLEOTIDE SEQUENCE [LARGE SCALE GENOMIC DNA]</scope>
    <source>
        <strain evidence="2 3">DSM 45622</strain>
    </source>
</reference>
<dbReference type="AlphaFoldDB" id="A0A4Q7NPD1"/>
<dbReference type="Pfam" id="PF13625">
    <property type="entry name" value="Helicase_C_3"/>
    <property type="match status" value="1"/>
</dbReference>
<keyword evidence="3" id="KW-1185">Reference proteome</keyword>
<name>A0A4Q7NPD1_9ACTN</name>
<comment type="caution">
    <text evidence="2">The sequence shown here is derived from an EMBL/GenBank/DDBJ whole genome shotgun (WGS) entry which is preliminary data.</text>
</comment>
<evidence type="ECO:0000313" key="2">
    <source>
        <dbReference type="EMBL" id="RZS86878.1"/>
    </source>
</evidence>
<evidence type="ECO:0000313" key="3">
    <source>
        <dbReference type="Proteomes" id="UP000293638"/>
    </source>
</evidence>
<dbReference type="EMBL" id="SGXD01000003">
    <property type="protein sequence ID" value="RZS86878.1"/>
    <property type="molecule type" value="Genomic_DNA"/>
</dbReference>
<dbReference type="RefSeq" id="WP_130493091.1">
    <property type="nucleotide sequence ID" value="NZ_SGXD01000003.1"/>
</dbReference>
<dbReference type="Pfam" id="PF02037">
    <property type="entry name" value="SAP"/>
    <property type="match status" value="1"/>
</dbReference>
<dbReference type="InterPro" id="IPR003034">
    <property type="entry name" value="SAP_dom"/>
</dbReference>
<dbReference type="InterPro" id="IPR032830">
    <property type="entry name" value="XPB/Ssl2_N"/>
</dbReference>
<dbReference type="Proteomes" id="UP000293638">
    <property type="component" value="Unassembled WGS sequence"/>
</dbReference>
<protein>
    <submittedName>
        <fullName evidence="2">SAP domain-containing protein</fullName>
    </submittedName>
</protein>
<sequence>MRTLAEHLASLSPDALADLLSLRADALAEPRPETLGDLAARLESGMSGMRALSLVDGHGFAIAQAAAALGDGFTTADLESLVPEPAGTARAALEELARRGLVWRDGEEWRSSRGFRRLFPDALGLGPALEEVLEGYTVAELRDYLSAHGISPDGRRAVLLQRLLHRLRDPDTTAAVLSGGPPGTVELFSRLLVEPLTELDYPDYIAGHRSSRYARTDRPGAWLLQMGVLHRVDYGQAVLPRDIHLAIARAMGTPETVPLRPAPPAPVPVAVEVTAVERACAGAAAACLDTCRAVLEAVASAPPPALKTGGLGVREVRRLAKEIGRGEQEIAFALQVAGEAGLADGTGDSVLVTPAYDEWSAAAPEQRYAVLLAAWWGMASTPGRPVGREARGSVLTAPPRTQVAATPERLLRHDLIRTLVALGGAVPWEPLTAWRAFQRPLAFPDELADHAASVAEEAERLGVVALDAAGPAARALVEGSVDDLLAAARALVPSAGTVATFQADLTALVAGSPPAGLSALLGSLADVESRGAATVWRFSAGSVRRAFDAGATAEGIVADLERVAAKLPLPQPLTYLVHDVARRHGAVHVVPVACCVVGQDAALLAEVVRTRALAGLGLRALAPTVLAGAKPPEATLDALRAAGYAPVLEDTSGAIVIERAAVRRSATTARTGSLALVLPPASEGLESAVHGLEAAAAAARSLSGTSTGLGTVRQAGGLRLSEPAQDRLGNDGVRVLHWALRTGRPVQLHYVDDRDRHHRVVARGLKALPGTLLFNVEGGPSYAHIGIGELVAVGPVLPTP</sequence>
<accession>A0A4Q7NPD1</accession>
<dbReference type="OrthoDB" id="3415124at2"/>
<dbReference type="SMART" id="SM00513">
    <property type="entry name" value="SAP"/>
    <property type="match status" value="1"/>
</dbReference>
<feature type="domain" description="SAP" evidence="1">
    <location>
        <begin position="133"/>
        <end position="167"/>
    </location>
</feature>
<organism evidence="2 3">
    <name type="scientific">Motilibacter rhizosphaerae</name>
    <dbReference type="NCBI Taxonomy" id="598652"/>
    <lineage>
        <taxon>Bacteria</taxon>
        <taxon>Bacillati</taxon>
        <taxon>Actinomycetota</taxon>
        <taxon>Actinomycetes</taxon>
        <taxon>Motilibacterales</taxon>
        <taxon>Motilibacteraceae</taxon>
        <taxon>Motilibacter</taxon>
    </lineage>
</organism>